<organism evidence="1 2">
    <name type="scientific">Haoranjiania flava</name>
    <dbReference type="NCBI Taxonomy" id="1856322"/>
    <lineage>
        <taxon>Bacteria</taxon>
        <taxon>Pseudomonadati</taxon>
        <taxon>Bacteroidota</taxon>
        <taxon>Chitinophagia</taxon>
        <taxon>Chitinophagales</taxon>
        <taxon>Chitinophagaceae</taxon>
        <taxon>Haoranjiania</taxon>
    </lineage>
</organism>
<sequence length="854" mass="96945">MNPCKDSSILVFGISDRDGNFKLSYHQNNASCEQYVISFTAINYRKNIQPIPNNKEKISLDVVLEPQIHTLKEVIVKSVVKGFKQTNDTTVFNLSKYADGTERKLEDILKKLPGITVAENGAISFKGKTIDKILVEGDDFFSKNYTLLSKNVSAGLIDKIEALENFQNENLLKGITPSDKVALNLKLKKDLKPALFGEAAAGLGIKNKYDCSINIFSFIKKVKVAVIGNMNNTGTSTLGNIQYNFAGADNDINLLEGSTKIPNPIEVKMPSNLDISQNRYLHNQTFTSGLQFNFDIAKNLKARFYAYLNVDKQAQSLSKKTTFYLPDTLFSINENYMYRYKPNLIHSNLQLRYQPTSSQSISYNLSIKENNNTLNTNILLSDKTINGTYYPINGSSNESTKELTSEITYIKKMSGNQALLGEFIFMKNNRPSYLILDTNRFSFINIPTDWQLHQEVETNSDILSGRLQYVGKEKHHTYSGALGFLKNRAALSSFYFGELENLNTAKLNFNNISLNKNVLFAELQDNIIWKQKELTANVRVINDYSKSIEQSQETPNKKSRIFLLPGISLKLKPFLYSTLGLNYKKDYSASSVADLYRNGIISNYLNMSIGGQKISYSLKDNFSLSFRYSNTDIQWIMGLTASLQLEEKSYVNKITSNDISFIRSHDLHHSNTHTFFARFQSDKYLSFLKSNWRATVSALQNNFNTIINDEPVTENLFNTFSTATSLITSLDIPVNFQVGASLNRSAIHLGRQKIINQFNNYNLSAIWKYNKNLFLKPTINTYRWSSLSKSTTATFLDLYLGYAKAGSKWSGNLSIKNLLNANQIDFNVSGDYFFSQSSYQLLRRYSLISFNYTF</sequence>
<keyword evidence="2" id="KW-1185">Reference proteome</keyword>
<protein>
    <recommendedName>
        <fullName evidence="3">TonB-dependent receptor</fullName>
    </recommendedName>
</protein>
<comment type="caution">
    <text evidence="1">The sequence shown here is derived from an EMBL/GenBank/DDBJ whole genome shotgun (WGS) entry which is preliminary data.</text>
</comment>
<name>A0AAE3IMD8_9BACT</name>
<dbReference type="RefSeq" id="WP_263038220.1">
    <property type="nucleotide sequence ID" value="NZ_JAOTPL010000012.1"/>
</dbReference>
<dbReference type="EMBL" id="JAOTPL010000012">
    <property type="protein sequence ID" value="MCU7694735.1"/>
    <property type="molecule type" value="Genomic_DNA"/>
</dbReference>
<evidence type="ECO:0000313" key="1">
    <source>
        <dbReference type="EMBL" id="MCU7694735.1"/>
    </source>
</evidence>
<dbReference type="Proteomes" id="UP001209317">
    <property type="component" value="Unassembled WGS sequence"/>
</dbReference>
<accession>A0AAE3IMD8</accession>
<gene>
    <name evidence="1" type="ORF">OD355_09435</name>
</gene>
<proteinExistence type="predicted"/>
<dbReference type="AlphaFoldDB" id="A0AAE3IMD8"/>
<evidence type="ECO:0008006" key="3">
    <source>
        <dbReference type="Google" id="ProtNLM"/>
    </source>
</evidence>
<evidence type="ECO:0000313" key="2">
    <source>
        <dbReference type="Proteomes" id="UP001209317"/>
    </source>
</evidence>
<reference evidence="1" key="1">
    <citation type="submission" date="2022-10" db="EMBL/GenBank/DDBJ databases">
        <authorList>
            <person name="Kim H.S."/>
            <person name="Kim J.-S."/>
            <person name="Suh M.K."/>
            <person name="Eom M.K."/>
            <person name="Lee J.-S."/>
        </authorList>
    </citation>
    <scope>NUCLEOTIDE SEQUENCE</scope>
    <source>
        <strain evidence="1">LIP-5</strain>
    </source>
</reference>
<dbReference type="SUPFAM" id="SSF56935">
    <property type="entry name" value="Porins"/>
    <property type="match status" value="1"/>
</dbReference>